<accession>A0AAE0ZKE0</accession>
<keyword evidence="3" id="KW-1185">Reference proteome</keyword>
<evidence type="ECO:0000313" key="2">
    <source>
        <dbReference type="EMBL" id="KAK3770800.1"/>
    </source>
</evidence>
<organism evidence="2 3">
    <name type="scientific">Elysia crispata</name>
    <name type="common">lettuce slug</name>
    <dbReference type="NCBI Taxonomy" id="231223"/>
    <lineage>
        <taxon>Eukaryota</taxon>
        <taxon>Metazoa</taxon>
        <taxon>Spiralia</taxon>
        <taxon>Lophotrochozoa</taxon>
        <taxon>Mollusca</taxon>
        <taxon>Gastropoda</taxon>
        <taxon>Heterobranchia</taxon>
        <taxon>Euthyneura</taxon>
        <taxon>Panpulmonata</taxon>
        <taxon>Sacoglossa</taxon>
        <taxon>Placobranchoidea</taxon>
        <taxon>Plakobranchidae</taxon>
        <taxon>Elysia</taxon>
    </lineage>
</organism>
<comment type="caution">
    <text evidence="2">The sequence shown here is derived from an EMBL/GenBank/DDBJ whole genome shotgun (WGS) entry which is preliminary data.</text>
</comment>
<evidence type="ECO:0000256" key="1">
    <source>
        <dbReference type="SAM" id="MobiDB-lite"/>
    </source>
</evidence>
<dbReference type="EMBL" id="JAWDGP010003786">
    <property type="protein sequence ID" value="KAK3770800.1"/>
    <property type="molecule type" value="Genomic_DNA"/>
</dbReference>
<name>A0AAE0ZKE0_9GAST</name>
<proteinExistence type="predicted"/>
<sequence>MTTVKVILVLQPMSLLPDHVTTIETSCKMADPERPADKKTLVLFVCCTTWFTLLSGLKIQQSLFQFVGTHSWSVTKTWLLSTKNQQPKLRVIGKFRAARSNPEPYNVINMTQDKFLAVSDFLRHRYVPLRPGQSENSLSQRSIPDSSCTERTGMDLSFRL</sequence>
<dbReference type="AlphaFoldDB" id="A0AAE0ZKE0"/>
<gene>
    <name evidence="2" type="ORF">RRG08_036402</name>
</gene>
<dbReference type="Proteomes" id="UP001283361">
    <property type="component" value="Unassembled WGS sequence"/>
</dbReference>
<reference evidence="2" key="1">
    <citation type="journal article" date="2023" name="G3 (Bethesda)">
        <title>A reference genome for the long-term kleptoplast-retaining sea slug Elysia crispata morphotype clarki.</title>
        <authorList>
            <person name="Eastman K.E."/>
            <person name="Pendleton A.L."/>
            <person name="Shaikh M.A."/>
            <person name="Suttiyut T."/>
            <person name="Ogas R."/>
            <person name="Tomko P."/>
            <person name="Gavelis G."/>
            <person name="Widhalm J.R."/>
            <person name="Wisecaver J.H."/>
        </authorList>
    </citation>
    <scope>NUCLEOTIDE SEQUENCE</scope>
    <source>
        <strain evidence="2">ECLA1</strain>
    </source>
</reference>
<feature type="region of interest" description="Disordered" evidence="1">
    <location>
        <begin position="132"/>
        <end position="160"/>
    </location>
</feature>
<protein>
    <submittedName>
        <fullName evidence="2">Uncharacterized protein</fullName>
    </submittedName>
</protein>
<evidence type="ECO:0000313" key="3">
    <source>
        <dbReference type="Proteomes" id="UP001283361"/>
    </source>
</evidence>
<feature type="compositionally biased region" description="Polar residues" evidence="1">
    <location>
        <begin position="133"/>
        <end position="150"/>
    </location>
</feature>